<name>A0ABS5KFF9_9BACT</name>
<keyword evidence="3 7" id="KW-0032">Aminotransferase</keyword>
<evidence type="ECO:0000256" key="1">
    <source>
        <dbReference type="ARBA" id="ARBA00001933"/>
    </source>
</evidence>
<dbReference type="InterPro" id="IPR050596">
    <property type="entry name" value="AspAT/PAT-like"/>
</dbReference>
<evidence type="ECO:0000313" key="7">
    <source>
        <dbReference type="EMBL" id="MBS2213649.1"/>
    </source>
</evidence>
<protein>
    <submittedName>
        <fullName evidence="7">Pyridoxal phosphate-dependent aminotransferase</fullName>
    </submittedName>
</protein>
<evidence type="ECO:0000256" key="5">
    <source>
        <dbReference type="ARBA" id="ARBA00022898"/>
    </source>
</evidence>
<proteinExistence type="inferred from homology"/>
<dbReference type="EMBL" id="JAGUCN010000031">
    <property type="protein sequence ID" value="MBS2213649.1"/>
    <property type="molecule type" value="Genomic_DNA"/>
</dbReference>
<dbReference type="GO" id="GO:0008483">
    <property type="term" value="F:transaminase activity"/>
    <property type="evidence" value="ECO:0007669"/>
    <property type="project" value="UniProtKB-KW"/>
</dbReference>
<keyword evidence="8" id="KW-1185">Reference proteome</keyword>
<dbReference type="Proteomes" id="UP000721861">
    <property type="component" value="Unassembled WGS sequence"/>
</dbReference>
<dbReference type="InterPro" id="IPR015422">
    <property type="entry name" value="PyrdxlP-dep_Trfase_small"/>
</dbReference>
<evidence type="ECO:0000256" key="3">
    <source>
        <dbReference type="ARBA" id="ARBA00022576"/>
    </source>
</evidence>
<comment type="caution">
    <text evidence="7">The sequence shown here is derived from an EMBL/GenBank/DDBJ whole genome shotgun (WGS) entry which is preliminary data.</text>
</comment>
<dbReference type="PANTHER" id="PTHR46383:SF2">
    <property type="entry name" value="AMINOTRANSFERASE"/>
    <property type="match status" value="1"/>
</dbReference>
<accession>A0ABS5KFF9</accession>
<dbReference type="NCBIfam" id="NF005744">
    <property type="entry name" value="PRK07568.1"/>
    <property type="match status" value="1"/>
</dbReference>
<organism evidence="7 8">
    <name type="scientific">Carboxylicivirga mesophila</name>
    <dbReference type="NCBI Taxonomy" id="1166478"/>
    <lineage>
        <taxon>Bacteria</taxon>
        <taxon>Pseudomonadati</taxon>
        <taxon>Bacteroidota</taxon>
        <taxon>Bacteroidia</taxon>
        <taxon>Marinilabiliales</taxon>
        <taxon>Marinilabiliaceae</taxon>
        <taxon>Carboxylicivirga</taxon>
    </lineage>
</organism>
<gene>
    <name evidence="7" type="ORF">KEM09_19730</name>
</gene>
<dbReference type="InterPro" id="IPR004839">
    <property type="entry name" value="Aminotransferase_I/II_large"/>
</dbReference>
<dbReference type="PANTHER" id="PTHR46383">
    <property type="entry name" value="ASPARTATE AMINOTRANSFERASE"/>
    <property type="match status" value="1"/>
</dbReference>
<dbReference type="Pfam" id="PF00155">
    <property type="entry name" value="Aminotran_1_2"/>
    <property type="match status" value="1"/>
</dbReference>
<keyword evidence="5" id="KW-0663">Pyridoxal phosphate</keyword>
<comment type="similarity">
    <text evidence="2">Belongs to the class-I pyridoxal-phosphate-dependent aminotransferase family.</text>
</comment>
<evidence type="ECO:0000256" key="2">
    <source>
        <dbReference type="ARBA" id="ARBA00007441"/>
    </source>
</evidence>
<reference evidence="7 8" key="1">
    <citation type="journal article" date="2014" name="Int. J. Syst. Evol. Microbiol.">
        <title>Carboxylicivirga gen. nov. in the family Marinilabiliaceae with two novel species, Carboxylicivirga mesophila sp. nov. and Carboxylicivirga taeanensis sp. nov., and reclassification of Cytophaga fermentans as Saccharicrinis fermentans gen. nov., comb. nov.</title>
        <authorList>
            <person name="Yang S.H."/>
            <person name="Seo H.S."/>
            <person name="Woo J.H."/>
            <person name="Oh H.M."/>
            <person name="Jang H."/>
            <person name="Lee J.H."/>
            <person name="Kim S.J."/>
            <person name="Kwon K.K."/>
        </authorList>
    </citation>
    <scope>NUCLEOTIDE SEQUENCE [LARGE SCALE GENOMIC DNA]</scope>
    <source>
        <strain evidence="7 8">JCM 18290</strain>
    </source>
</reference>
<feature type="domain" description="Aminotransferase class I/classII large" evidence="6">
    <location>
        <begin position="32"/>
        <end position="386"/>
    </location>
</feature>
<evidence type="ECO:0000259" key="6">
    <source>
        <dbReference type="Pfam" id="PF00155"/>
    </source>
</evidence>
<comment type="cofactor">
    <cofactor evidence="1">
        <name>pyridoxal 5'-phosphate</name>
        <dbReference type="ChEBI" id="CHEBI:597326"/>
    </cofactor>
</comment>
<dbReference type="InterPro" id="IPR015421">
    <property type="entry name" value="PyrdxlP-dep_Trfase_major"/>
</dbReference>
<dbReference type="RefSeq" id="WP_212231141.1">
    <property type="nucleotide sequence ID" value="NZ_JAGUCN010000031.1"/>
</dbReference>
<keyword evidence="4" id="KW-0808">Transferase</keyword>
<dbReference type="CDD" id="cd00609">
    <property type="entry name" value="AAT_like"/>
    <property type="match status" value="1"/>
</dbReference>
<dbReference type="InterPro" id="IPR015424">
    <property type="entry name" value="PyrdxlP-dep_Trfase"/>
</dbReference>
<dbReference type="Gene3D" id="3.40.640.10">
    <property type="entry name" value="Type I PLP-dependent aspartate aminotransferase-like (Major domain)"/>
    <property type="match status" value="1"/>
</dbReference>
<dbReference type="SUPFAM" id="SSF53383">
    <property type="entry name" value="PLP-dependent transferases"/>
    <property type="match status" value="1"/>
</dbReference>
<evidence type="ECO:0000313" key="8">
    <source>
        <dbReference type="Proteomes" id="UP000721861"/>
    </source>
</evidence>
<dbReference type="Gene3D" id="3.90.1150.10">
    <property type="entry name" value="Aspartate Aminotransferase, domain 1"/>
    <property type="match status" value="1"/>
</dbReference>
<sequence>MPNISDRGQQMPASPIRKLVPYAEAAKAKGTKVYHLNIGQPDIKTPEVALDAIRNIDMKVVEYSHSAGIVSYRQKLAKMYQSININVDENEILITAGGSEAITFAFLSCLNPGDEVIIPEPFYANYNGFAVSAGVVVKPIRSSIEEGFALPAIEEFEKMITPNTKAIVICNPNNPTGYLYSQDEMDQLKQIVLKHDLYLFSDEVYREFCYDGEKHISAMHLDGIENNVVMFDSVSKRYSECGVRIGALVTKNKDIINTALKFGQARLSPPGFGQIAAEASLDTPKEYFDEVYAEYIERRNFLVEGLNKIEGVYTPMPKGAFYTVAKLPIDDSDKFCQWILSEFEYEGQTVMMAPASGFYSTPGAGKNEVRIAYVLNKEDLGNAIKTLEEALKVYPGRTN</sequence>
<evidence type="ECO:0000256" key="4">
    <source>
        <dbReference type="ARBA" id="ARBA00022679"/>
    </source>
</evidence>